<proteinExistence type="predicted"/>
<evidence type="ECO:0000313" key="6">
    <source>
        <dbReference type="Proteomes" id="UP001321473"/>
    </source>
</evidence>
<evidence type="ECO:0000256" key="1">
    <source>
        <dbReference type="ARBA" id="ARBA00004613"/>
    </source>
</evidence>
<gene>
    <name evidence="5" type="ORF">V5799_013051</name>
</gene>
<organism evidence="5 6">
    <name type="scientific">Amblyomma americanum</name>
    <name type="common">Lone star tick</name>
    <dbReference type="NCBI Taxonomy" id="6943"/>
    <lineage>
        <taxon>Eukaryota</taxon>
        <taxon>Metazoa</taxon>
        <taxon>Ecdysozoa</taxon>
        <taxon>Arthropoda</taxon>
        <taxon>Chelicerata</taxon>
        <taxon>Arachnida</taxon>
        <taxon>Acari</taxon>
        <taxon>Parasitiformes</taxon>
        <taxon>Ixodida</taxon>
        <taxon>Ixodoidea</taxon>
        <taxon>Ixodidae</taxon>
        <taxon>Amblyomminae</taxon>
        <taxon>Amblyomma</taxon>
    </lineage>
</organism>
<keyword evidence="6" id="KW-1185">Reference proteome</keyword>
<feature type="chain" id="PRO_5042903009" description="Single domain-containing protein" evidence="3">
    <location>
        <begin position="23"/>
        <end position="114"/>
    </location>
</feature>
<feature type="signal peptide" evidence="3">
    <location>
        <begin position="1"/>
        <end position="22"/>
    </location>
</feature>
<evidence type="ECO:0000313" key="5">
    <source>
        <dbReference type="EMBL" id="KAK8770484.1"/>
    </source>
</evidence>
<dbReference type="InterPro" id="IPR029277">
    <property type="entry name" value="SVWC_dom"/>
</dbReference>
<name>A0AAQ4E720_AMBAM</name>
<dbReference type="Proteomes" id="UP001321473">
    <property type="component" value="Unassembled WGS sequence"/>
</dbReference>
<dbReference type="EMBL" id="JARKHS020021073">
    <property type="protein sequence ID" value="KAK8770484.1"/>
    <property type="molecule type" value="Genomic_DNA"/>
</dbReference>
<keyword evidence="2" id="KW-0964">Secreted</keyword>
<keyword evidence="3" id="KW-0732">Signal</keyword>
<evidence type="ECO:0000259" key="4">
    <source>
        <dbReference type="Pfam" id="PF15430"/>
    </source>
</evidence>
<evidence type="ECO:0000256" key="2">
    <source>
        <dbReference type="ARBA" id="ARBA00022525"/>
    </source>
</evidence>
<comment type="subcellular location">
    <subcellularLocation>
        <location evidence="1">Secreted</location>
    </subcellularLocation>
</comment>
<dbReference type="GO" id="GO:0005576">
    <property type="term" value="C:extracellular region"/>
    <property type="evidence" value="ECO:0007669"/>
    <property type="project" value="UniProtKB-SubCell"/>
</dbReference>
<comment type="caution">
    <text evidence="5">The sequence shown here is derived from an EMBL/GenBank/DDBJ whole genome shotgun (WGS) entry which is preliminary data.</text>
</comment>
<accession>A0AAQ4E720</accession>
<protein>
    <recommendedName>
        <fullName evidence="4">Single domain-containing protein</fullName>
    </recommendedName>
</protein>
<dbReference type="AlphaFoldDB" id="A0AAQ4E720"/>
<dbReference type="Pfam" id="PF15430">
    <property type="entry name" value="SVWC"/>
    <property type="match status" value="1"/>
</dbReference>
<reference evidence="5 6" key="1">
    <citation type="journal article" date="2023" name="Arcadia Sci">
        <title>De novo assembly of a long-read Amblyomma americanum tick genome.</title>
        <authorList>
            <person name="Chou S."/>
            <person name="Poskanzer K.E."/>
            <person name="Rollins M."/>
            <person name="Thuy-Boun P.S."/>
        </authorList>
    </citation>
    <scope>NUCLEOTIDE SEQUENCE [LARGE SCALE GENOMIC DNA]</scope>
    <source>
        <strain evidence="5">F_SG_1</strain>
        <tissue evidence="5">Salivary glands</tissue>
    </source>
</reference>
<sequence>MLKHVGLFILFAAIVDFIGTDGTANVPVPLDKNGSCVYHNETISNQHELLLGFSNTPCERLRCDNASKTVTVTGCPPPTHYYDAIRKIGRFGGPGREWPWCCPSTWSKTTKVQA</sequence>
<feature type="domain" description="Single" evidence="4">
    <location>
        <begin position="36"/>
        <end position="104"/>
    </location>
</feature>
<evidence type="ECO:0000256" key="3">
    <source>
        <dbReference type="SAM" id="SignalP"/>
    </source>
</evidence>